<dbReference type="EMBL" id="VNIM01000022">
    <property type="protein sequence ID" value="TVV75311.1"/>
    <property type="molecule type" value="Genomic_DNA"/>
</dbReference>
<evidence type="ECO:0000256" key="1">
    <source>
        <dbReference type="ARBA" id="ARBA00023172"/>
    </source>
</evidence>
<evidence type="ECO:0000313" key="3">
    <source>
        <dbReference type="Proteomes" id="UP000318681"/>
    </source>
</evidence>
<proteinExistence type="predicted"/>
<dbReference type="Gene3D" id="1.10.443.10">
    <property type="entry name" value="Intergrase catalytic core"/>
    <property type="match status" value="1"/>
</dbReference>
<name>A0A558R7E6_9SPHN</name>
<protein>
    <submittedName>
        <fullName evidence="2">Tyrosine-type recombinase/integrase</fullName>
    </submittedName>
</protein>
<gene>
    <name evidence="2" type="ORF">FOY91_07640</name>
</gene>
<accession>A0A558R7E6</accession>
<reference evidence="2 3" key="1">
    <citation type="submission" date="2019-07" db="EMBL/GenBank/DDBJ databases">
        <title>Sphingomonas solaris sp. nov., isolated from a solar panel from Boston, Massachusetts.</title>
        <authorList>
            <person name="Tanner K."/>
            <person name="Pascual J."/>
            <person name="Mancuso C."/>
            <person name="Pereto J."/>
            <person name="Khalil A."/>
            <person name="Vilanova C."/>
        </authorList>
    </citation>
    <scope>NUCLEOTIDE SEQUENCE [LARGE SCALE GENOMIC DNA]</scope>
    <source>
        <strain evidence="2 3">R4DWN</strain>
    </source>
</reference>
<dbReference type="Proteomes" id="UP000318681">
    <property type="component" value="Unassembled WGS sequence"/>
</dbReference>
<keyword evidence="1" id="KW-0233">DNA recombination</keyword>
<keyword evidence="3" id="KW-1185">Reference proteome</keyword>
<evidence type="ECO:0000313" key="2">
    <source>
        <dbReference type="EMBL" id="TVV75311.1"/>
    </source>
</evidence>
<comment type="caution">
    <text evidence="2">The sequence shown here is derived from an EMBL/GenBank/DDBJ whole genome shotgun (WGS) entry which is preliminary data.</text>
</comment>
<dbReference type="GO" id="GO:0003677">
    <property type="term" value="F:DNA binding"/>
    <property type="evidence" value="ECO:0007669"/>
    <property type="project" value="InterPro"/>
</dbReference>
<dbReference type="GO" id="GO:0015074">
    <property type="term" value="P:DNA integration"/>
    <property type="evidence" value="ECO:0007669"/>
    <property type="project" value="InterPro"/>
</dbReference>
<dbReference type="InterPro" id="IPR013762">
    <property type="entry name" value="Integrase-like_cat_sf"/>
</dbReference>
<dbReference type="AlphaFoldDB" id="A0A558R7E6"/>
<organism evidence="2 3">
    <name type="scientific">Alterirhizorhabdus solaris</name>
    <dbReference type="NCBI Taxonomy" id="2529389"/>
    <lineage>
        <taxon>Bacteria</taxon>
        <taxon>Pseudomonadati</taxon>
        <taxon>Pseudomonadota</taxon>
        <taxon>Alphaproteobacteria</taxon>
        <taxon>Sphingomonadales</taxon>
        <taxon>Rhizorhabdaceae</taxon>
        <taxon>Alterirhizorhabdus</taxon>
    </lineage>
</organism>
<dbReference type="RefSeq" id="WP_145149741.1">
    <property type="nucleotide sequence ID" value="NZ_VNIM01000022.1"/>
</dbReference>
<dbReference type="SUPFAM" id="SSF56349">
    <property type="entry name" value="DNA breaking-rejoining enzymes"/>
    <property type="match status" value="1"/>
</dbReference>
<dbReference type="GO" id="GO:0006310">
    <property type="term" value="P:DNA recombination"/>
    <property type="evidence" value="ECO:0007669"/>
    <property type="project" value="UniProtKB-KW"/>
</dbReference>
<sequence length="445" mass="49246">MQGRAPPVYRRGKYWLEKLRRDDGTERSPRWYIFWYDPAARREASASTGTADVDQAILALDRRYLSDAGEAPAYCHTCGQPLASAEAYLLSDAIADYRLEHGDLKDSAVSIQARLKHVVDFMSDEEGRGGTFGISTSCAVACGMPFVTAFRAWSKARPVVWRNKAGVVTASRPRSAATTEESVLQVAAALNHAADADPPRSERRPIYRPLPRKQVSRPRRVRVDVPVIADMLAYAAELNKKRASLHAFMVASLCTIARPDSVVDICVSPDREQWYPGSPTLDLNPFGRAQTNKYRPLIPVMPVLAEWLAAELVAFRRLDQDQRKGAGYLVNYYGRAVQDVDRAWSTMLTGLKLPTGREWKPYLLRHSLATILRNRGVAKWDLEGFMGHAVTGSTEVYAIGRFATVTAALTDMLGEIDLRAPGALRRTGAEVALPGTPPMEVKMTG</sequence>
<dbReference type="OrthoDB" id="9808346at2"/>
<dbReference type="InterPro" id="IPR011010">
    <property type="entry name" value="DNA_brk_join_enz"/>
</dbReference>